<dbReference type="InterPro" id="IPR036366">
    <property type="entry name" value="PGBDSf"/>
</dbReference>
<reference evidence="1 2" key="1">
    <citation type="submission" date="2019-05" db="EMBL/GenBank/DDBJ databases">
        <title>Streptomyces sp. NEAU-C151, a novel actinomycete isolated from soil.</title>
        <authorList>
            <person name="Han L."/>
            <person name="Jiang H."/>
        </authorList>
    </citation>
    <scope>NUCLEOTIDE SEQUENCE [LARGE SCALE GENOMIC DNA]</scope>
    <source>
        <strain evidence="1 2">NEAU-C151</strain>
    </source>
</reference>
<comment type="caution">
    <text evidence="1">The sequence shown here is derived from an EMBL/GenBank/DDBJ whole genome shotgun (WGS) entry which is preliminary data.</text>
</comment>
<sequence length="173" mass="18565">MTAVVMTGSAGSPAQASEAQGVVSGGGYYKNDWDDEGIVSTSSHSRSNVAAMWQAVLWADKSLKPDGEPMSLADIDCVFGAQTQYTTKRWQHRYAAAGLVADGIVGPKTLSYAARKLDEAGGNRYVYQGLTADFEPTGRSVMFVRSSSGVWSMYRGDDLRTLYYNAATFTACG</sequence>
<protein>
    <recommendedName>
        <fullName evidence="3">Peptidoglycan-binding protein</fullName>
    </recommendedName>
</protein>
<organism evidence="1 2">
    <name type="scientific">Streptomyces montanus</name>
    <dbReference type="NCBI Taxonomy" id="2580423"/>
    <lineage>
        <taxon>Bacteria</taxon>
        <taxon>Bacillati</taxon>
        <taxon>Actinomycetota</taxon>
        <taxon>Actinomycetes</taxon>
        <taxon>Kitasatosporales</taxon>
        <taxon>Streptomycetaceae</taxon>
        <taxon>Streptomyces</taxon>
    </lineage>
</organism>
<dbReference type="EMBL" id="VBZC01000021">
    <property type="protein sequence ID" value="TLS44392.1"/>
    <property type="molecule type" value="Genomic_DNA"/>
</dbReference>
<evidence type="ECO:0000313" key="2">
    <source>
        <dbReference type="Proteomes" id="UP000305906"/>
    </source>
</evidence>
<dbReference type="Gene3D" id="1.10.101.10">
    <property type="entry name" value="PGBD-like superfamily/PGBD"/>
    <property type="match status" value="1"/>
</dbReference>
<keyword evidence="2" id="KW-1185">Reference proteome</keyword>
<gene>
    <name evidence="1" type="ORF">FE633_20445</name>
</gene>
<evidence type="ECO:0008006" key="3">
    <source>
        <dbReference type="Google" id="ProtNLM"/>
    </source>
</evidence>
<accession>A0A5R9FKJ1</accession>
<dbReference type="AlphaFoldDB" id="A0A5R9FKJ1"/>
<proteinExistence type="predicted"/>
<name>A0A5R9FKJ1_9ACTN</name>
<evidence type="ECO:0000313" key="1">
    <source>
        <dbReference type="EMBL" id="TLS44392.1"/>
    </source>
</evidence>
<dbReference type="Proteomes" id="UP000305906">
    <property type="component" value="Unassembled WGS sequence"/>
</dbReference>